<dbReference type="OMA" id="GYIELTL"/>
<evidence type="ECO:0000256" key="1">
    <source>
        <dbReference type="SAM" id="SignalP"/>
    </source>
</evidence>
<dbReference type="GO" id="GO:0003735">
    <property type="term" value="F:structural constituent of ribosome"/>
    <property type="evidence" value="ECO:0007669"/>
    <property type="project" value="Ensembl"/>
</dbReference>
<keyword evidence="3" id="KW-1185">Reference proteome</keyword>
<organism evidence="2 3">
    <name type="scientific">Salvator merianae</name>
    <name type="common">Argentine black and white tegu</name>
    <name type="synonym">Tupinambis merianae</name>
    <dbReference type="NCBI Taxonomy" id="96440"/>
    <lineage>
        <taxon>Eukaryota</taxon>
        <taxon>Metazoa</taxon>
        <taxon>Chordata</taxon>
        <taxon>Craniata</taxon>
        <taxon>Vertebrata</taxon>
        <taxon>Euteleostomi</taxon>
        <taxon>Lepidosauria</taxon>
        <taxon>Squamata</taxon>
        <taxon>Bifurcata</taxon>
        <taxon>Unidentata</taxon>
        <taxon>Episquamata</taxon>
        <taxon>Laterata</taxon>
        <taxon>Teiioidea</taxon>
        <taxon>Teiidae</taxon>
        <taxon>Salvator</taxon>
    </lineage>
</organism>
<dbReference type="AlphaFoldDB" id="A0A8D0B2I4"/>
<evidence type="ECO:0000313" key="2">
    <source>
        <dbReference type="Ensembl" id="ENSSMRP00000001973.1"/>
    </source>
</evidence>
<dbReference type="InterPro" id="IPR019374">
    <property type="entry name" value="Ribosomal_mS22"/>
</dbReference>
<sequence length="345" mass="40003">MAAFGRTGCLWMWSRKGVVASVLPRCPRVLQPSWGWRNLCQNSEPETKSGVPKPDFMDEKVQNLLYKMTGLNLQKVFKPIKQKLKPPTYKLMTESQLQEATRTAMEEAKERLKMPPVLSERQPINDILAEDKILDGIEDHKYVFTDITLKIPHRERFIVVRETNGVLRKATWEERDRMIQIFFPREGRKVTPPPVFKDENLANVFLQDCHEELLNLCFVQFDPDSHDYIRVTHQTYEDIDKHGKYDLLRSTKHFGVMVWYLVNRKKIDGLLIDMIQRDLVEDAASLVTLYHMIHPDCQSAREAQAQDIQGTDLIKVFAKRDAQRGGYIELALQAHQTSVPRTAAS</sequence>
<reference evidence="2" key="1">
    <citation type="submission" date="2025-08" db="UniProtKB">
        <authorList>
            <consortium name="Ensembl"/>
        </authorList>
    </citation>
    <scope>IDENTIFICATION</scope>
</reference>
<dbReference type="Proteomes" id="UP000694421">
    <property type="component" value="Unplaced"/>
</dbReference>
<feature type="signal peptide" evidence="1">
    <location>
        <begin position="1"/>
        <end position="20"/>
    </location>
</feature>
<keyword evidence="1" id="KW-0732">Signal</keyword>
<name>A0A8D0B2I4_SALMN</name>
<dbReference type="Pfam" id="PF10245">
    <property type="entry name" value="MRP-S22"/>
    <property type="match status" value="1"/>
</dbReference>
<dbReference type="GO" id="GO:0005763">
    <property type="term" value="C:mitochondrial small ribosomal subunit"/>
    <property type="evidence" value="ECO:0007669"/>
    <property type="project" value="Ensembl"/>
</dbReference>
<accession>A0A8D0B2I4</accession>
<evidence type="ECO:0000313" key="3">
    <source>
        <dbReference type="Proteomes" id="UP000694421"/>
    </source>
</evidence>
<dbReference type="Ensembl" id="ENSSMRT00000002361.1">
    <property type="protein sequence ID" value="ENSSMRP00000001973.1"/>
    <property type="gene ID" value="ENSSMRG00000001713.1"/>
</dbReference>
<proteinExistence type="predicted"/>
<dbReference type="PANTHER" id="PTHR13071:SF4">
    <property type="entry name" value="SMALL RIBOSOMAL SUBUNIT PROTEIN MS22"/>
    <property type="match status" value="1"/>
</dbReference>
<dbReference type="PANTHER" id="PTHR13071">
    <property type="entry name" value="MITOCHONDRIAL 28S RIBOSOMAL PROTEIN S22"/>
    <property type="match status" value="1"/>
</dbReference>
<dbReference type="GeneTree" id="ENSGT00390000006095"/>
<feature type="chain" id="PRO_5034574714" evidence="1">
    <location>
        <begin position="21"/>
        <end position="345"/>
    </location>
</feature>
<protein>
    <submittedName>
        <fullName evidence="2">Mitochondrial ribosomal protein S22</fullName>
    </submittedName>
</protein>
<reference evidence="2" key="2">
    <citation type="submission" date="2025-09" db="UniProtKB">
        <authorList>
            <consortium name="Ensembl"/>
        </authorList>
    </citation>
    <scope>IDENTIFICATION</scope>
</reference>